<protein>
    <submittedName>
        <fullName evidence="10">MFS transporter</fullName>
    </submittedName>
</protein>
<feature type="transmembrane region" description="Helical" evidence="8">
    <location>
        <begin position="317"/>
        <end position="335"/>
    </location>
</feature>
<accession>A0ABZ2QK30</accession>
<feature type="transmembrane region" description="Helical" evidence="8">
    <location>
        <begin position="408"/>
        <end position="428"/>
    </location>
</feature>
<evidence type="ECO:0000256" key="3">
    <source>
        <dbReference type="ARBA" id="ARBA00022475"/>
    </source>
</evidence>
<keyword evidence="2" id="KW-0813">Transport</keyword>
<dbReference type="SUPFAM" id="SSF103473">
    <property type="entry name" value="MFS general substrate transporter"/>
    <property type="match status" value="1"/>
</dbReference>
<feature type="transmembrane region" description="Helical" evidence="8">
    <location>
        <begin position="373"/>
        <end position="396"/>
    </location>
</feature>
<evidence type="ECO:0000256" key="2">
    <source>
        <dbReference type="ARBA" id="ARBA00022448"/>
    </source>
</evidence>
<keyword evidence="5 8" id="KW-1133">Transmembrane helix</keyword>
<evidence type="ECO:0000313" key="10">
    <source>
        <dbReference type="EMBL" id="WXK76871.1"/>
    </source>
</evidence>
<dbReference type="InterPro" id="IPR036390">
    <property type="entry name" value="WH_DNA-bd_sf"/>
</dbReference>
<evidence type="ECO:0000256" key="6">
    <source>
        <dbReference type="ARBA" id="ARBA00023136"/>
    </source>
</evidence>
<evidence type="ECO:0000256" key="7">
    <source>
        <dbReference type="SAM" id="MobiDB-lite"/>
    </source>
</evidence>
<dbReference type="PROSITE" id="PS50850">
    <property type="entry name" value="MFS"/>
    <property type="match status" value="1"/>
</dbReference>
<feature type="domain" description="Major facilitator superfamily (MFS) profile" evidence="9">
    <location>
        <begin position="23"/>
        <end position="505"/>
    </location>
</feature>
<keyword evidence="4 8" id="KW-0812">Transmembrane</keyword>
<dbReference type="InterPro" id="IPR036259">
    <property type="entry name" value="MFS_trans_sf"/>
</dbReference>
<evidence type="ECO:0000256" key="8">
    <source>
        <dbReference type="SAM" id="Phobius"/>
    </source>
</evidence>
<evidence type="ECO:0000256" key="4">
    <source>
        <dbReference type="ARBA" id="ARBA00022692"/>
    </source>
</evidence>
<dbReference type="InterPro" id="IPR004638">
    <property type="entry name" value="EmrB-like"/>
</dbReference>
<keyword evidence="11" id="KW-1185">Reference proteome</keyword>
<dbReference type="RefSeq" id="WP_399150762.1">
    <property type="nucleotide sequence ID" value="NZ_CP147982.1"/>
</dbReference>
<reference evidence="10 11" key="1">
    <citation type="submission" date="2024-03" db="EMBL/GenBank/DDBJ databases">
        <title>The complete genome of Streptomyces sirii sp.nov.</title>
        <authorList>
            <person name="Zakalyukina Y.V."/>
            <person name="Belik A.R."/>
            <person name="Biryukov M.V."/>
            <person name="Baturina O.A."/>
            <person name="Kabilov M.R."/>
        </authorList>
    </citation>
    <scope>NUCLEOTIDE SEQUENCE [LARGE SCALE GENOMIC DNA]</scope>
    <source>
        <strain evidence="10 11">BP-8</strain>
    </source>
</reference>
<feature type="transmembrane region" description="Helical" evidence="8">
    <location>
        <begin position="482"/>
        <end position="500"/>
    </location>
</feature>
<dbReference type="Proteomes" id="UP001626628">
    <property type="component" value="Chromosome"/>
</dbReference>
<organism evidence="10 11">
    <name type="scientific">Streptomyces sirii</name>
    <dbReference type="NCBI Taxonomy" id="3127701"/>
    <lineage>
        <taxon>Bacteria</taxon>
        <taxon>Bacillati</taxon>
        <taxon>Actinomycetota</taxon>
        <taxon>Actinomycetes</taxon>
        <taxon>Kitasatosporales</taxon>
        <taxon>Streptomycetaceae</taxon>
        <taxon>Streptomyces</taxon>
    </lineage>
</organism>
<feature type="transmembrane region" description="Helical" evidence="8">
    <location>
        <begin position="146"/>
        <end position="164"/>
    </location>
</feature>
<evidence type="ECO:0000259" key="9">
    <source>
        <dbReference type="PROSITE" id="PS50850"/>
    </source>
</evidence>
<dbReference type="Gene3D" id="1.10.10.10">
    <property type="entry name" value="Winged helix-like DNA-binding domain superfamily/Winged helix DNA-binding domain"/>
    <property type="match status" value="1"/>
</dbReference>
<keyword evidence="3" id="KW-1003">Cell membrane</keyword>
<name>A0ABZ2QK30_9ACTN</name>
<dbReference type="Gene3D" id="1.20.1250.20">
    <property type="entry name" value="MFS general substrate transporter like domains"/>
    <property type="match status" value="1"/>
</dbReference>
<dbReference type="Pfam" id="PF07690">
    <property type="entry name" value="MFS_1"/>
    <property type="match status" value="1"/>
</dbReference>
<feature type="transmembrane region" description="Helical" evidence="8">
    <location>
        <begin position="57"/>
        <end position="76"/>
    </location>
</feature>
<sequence length="695" mass="73754">MAQDTSAPAVPGEGRSQRTILVAIGALLLGMLIAALDQTIVATALPTIVSDLGGLNHLSWVVTAYLLASTAATPLWGKLGDQYGRKKLFQTAIVIFLIGSVLCGIAQNMGELIAFRAVQGLGGGGLIVLSMAIVGDIVPPRERGKYQGLFGAVFGGTSVLGPLLGGLFVDHLSWRWVFYINVPVGIIALAVIAAVLHIPRHRTPHRIDYLGTALIAAVAACFVLMTSLGGVTYPWGSWQIIGFGVLGAVLLGAFVLVERRAAEPVIPLRLFRLRTFTLTAVIGFVIGFAMFGSMTYLPTFLQVVHGVSPTMSGVHMLPMVLGMLLASTGSGQIVSRTGRYKVFPIAGTGVVAIGLLLLHQLDPASSDAEMSACFFVFGFGLGLVMQVLVLIVQNAVPYQDLGVATSGATFFRSIGAAFGVSIFGSIFANNLGPRIADALAGQQLPPGMDPSTVAADPRTVARLPAGQAAGVLNAYSVSITDVFLYAVPVVLVAFALAWFLREEPLRSSVTAPDTSEVLSSNPVERSSRDECARALSKLGSMEGRKDVYEKITARAGLDLKPAASWLLLRIHRYGSVEPGLLAERSTVPLGVISESVRQVEGRGLATREGLLLLLTDSGRDVADRLSAARQESLAQMLGDWWTRDRPTDLTELVQELTAELCGSDAEEPRDGDAREPVPRTPPRTPRPPRPPDLAR</sequence>
<feature type="transmembrane region" description="Helical" evidence="8">
    <location>
        <begin position="278"/>
        <end position="297"/>
    </location>
</feature>
<proteinExistence type="predicted"/>
<dbReference type="PANTHER" id="PTHR23501:SF197">
    <property type="entry name" value="COMD"/>
    <property type="match status" value="1"/>
</dbReference>
<keyword evidence="6 8" id="KW-0472">Membrane</keyword>
<feature type="transmembrane region" description="Helical" evidence="8">
    <location>
        <begin position="210"/>
        <end position="231"/>
    </location>
</feature>
<dbReference type="InterPro" id="IPR011701">
    <property type="entry name" value="MFS"/>
</dbReference>
<gene>
    <name evidence="10" type="ORF">WAB15_13185</name>
</gene>
<evidence type="ECO:0000313" key="11">
    <source>
        <dbReference type="Proteomes" id="UP001626628"/>
    </source>
</evidence>
<feature type="region of interest" description="Disordered" evidence="7">
    <location>
        <begin position="660"/>
        <end position="695"/>
    </location>
</feature>
<dbReference type="CDD" id="cd17502">
    <property type="entry name" value="MFS_Azr1_MDR_like"/>
    <property type="match status" value="1"/>
</dbReference>
<dbReference type="PANTHER" id="PTHR23501">
    <property type="entry name" value="MAJOR FACILITATOR SUPERFAMILY"/>
    <property type="match status" value="1"/>
</dbReference>
<evidence type="ECO:0000256" key="1">
    <source>
        <dbReference type="ARBA" id="ARBA00004651"/>
    </source>
</evidence>
<dbReference type="NCBIfam" id="TIGR00711">
    <property type="entry name" value="efflux_EmrB"/>
    <property type="match status" value="1"/>
</dbReference>
<feature type="transmembrane region" description="Helical" evidence="8">
    <location>
        <begin position="237"/>
        <end position="257"/>
    </location>
</feature>
<feature type="transmembrane region" description="Helical" evidence="8">
    <location>
        <begin position="176"/>
        <end position="198"/>
    </location>
</feature>
<dbReference type="InterPro" id="IPR036388">
    <property type="entry name" value="WH-like_DNA-bd_sf"/>
</dbReference>
<dbReference type="InterPro" id="IPR020846">
    <property type="entry name" value="MFS_dom"/>
</dbReference>
<feature type="transmembrane region" description="Helical" evidence="8">
    <location>
        <begin position="20"/>
        <end position="45"/>
    </location>
</feature>
<feature type="transmembrane region" description="Helical" evidence="8">
    <location>
        <begin position="113"/>
        <end position="134"/>
    </location>
</feature>
<feature type="transmembrane region" description="Helical" evidence="8">
    <location>
        <begin position="88"/>
        <end position="107"/>
    </location>
</feature>
<evidence type="ECO:0000256" key="5">
    <source>
        <dbReference type="ARBA" id="ARBA00022989"/>
    </source>
</evidence>
<dbReference type="Gene3D" id="1.20.1720.10">
    <property type="entry name" value="Multidrug resistance protein D"/>
    <property type="match status" value="1"/>
</dbReference>
<feature type="compositionally biased region" description="Pro residues" evidence="7">
    <location>
        <begin position="678"/>
        <end position="695"/>
    </location>
</feature>
<feature type="transmembrane region" description="Helical" evidence="8">
    <location>
        <begin position="342"/>
        <end position="361"/>
    </location>
</feature>
<dbReference type="EMBL" id="CP147982">
    <property type="protein sequence ID" value="WXK76871.1"/>
    <property type="molecule type" value="Genomic_DNA"/>
</dbReference>
<comment type="subcellular location">
    <subcellularLocation>
        <location evidence="1">Cell membrane</location>
        <topology evidence="1">Multi-pass membrane protein</topology>
    </subcellularLocation>
</comment>
<dbReference type="PRINTS" id="PR01036">
    <property type="entry name" value="TCRTETB"/>
</dbReference>
<feature type="compositionally biased region" description="Basic and acidic residues" evidence="7">
    <location>
        <begin position="666"/>
        <end position="677"/>
    </location>
</feature>
<dbReference type="SUPFAM" id="SSF46785">
    <property type="entry name" value="Winged helix' DNA-binding domain"/>
    <property type="match status" value="1"/>
</dbReference>